<sequence>MKRKIIKPDKDFELEIQGKKSQHKLLRTDEEIDKAKIYGLAYAYSSPFMPTVDLSFAFDELKNMLKQWLAKKNKEPIIYKSKTNETI</sequence>
<protein>
    <submittedName>
        <fullName evidence="1">Uncharacterized protein</fullName>
    </submittedName>
</protein>
<dbReference type="Proteomes" id="UP000616201">
    <property type="component" value="Unassembled WGS sequence"/>
</dbReference>
<dbReference type="EMBL" id="PRDK01000008">
    <property type="protein sequence ID" value="MBE8714784.1"/>
    <property type="molecule type" value="Genomic_DNA"/>
</dbReference>
<name>A0A928V275_9SPHI</name>
<accession>A0A928V275</accession>
<dbReference type="RefSeq" id="WP_196936645.1">
    <property type="nucleotide sequence ID" value="NZ_MU158698.1"/>
</dbReference>
<comment type="caution">
    <text evidence="1">The sequence shown here is derived from an EMBL/GenBank/DDBJ whole genome shotgun (WGS) entry which is preliminary data.</text>
</comment>
<gene>
    <name evidence="1" type="ORF">C4F49_13940</name>
</gene>
<reference evidence="1" key="1">
    <citation type="submission" date="2018-02" db="EMBL/GenBank/DDBJ databases">
        <authorList>
            <person name="Vasarhelyi B.M."/>
            <person name="Deshmukh S."/>
            <person name="Balint B."/>
            <person name="Kukolya J."/>
        </authorList>
    </citation>
    <scope>NUCLEOTIDE SEQUENCE</scope>
    <source>
        <strain evidence="1">KB22</strain>
    </source>
</reference>
<proteinExistence type="predicted"/>
<evidence type="ECO:0000313" key="2">
    <source>
        <dbReference type="Proteomes" id="UP000616201"/>
    </source>
</evidence>
<organism evidence="1 2">
    <name type="scientific">Sphingobacterium hungaricum</name>
    <dbReference type="NCBI Taxonomy" id="2082723"/>
    <lineage>
        <taxon>Bacteria</taxon>
        <taxon>Pseudomonadati</taxon>
        <taxon>Bacteroidota</taxon>
        <taxon>Sphingobacteriia</taxon>
        <taxon>Sphingobacteriales</taxon>
        <taxon>Sphingobacteriaceae</taxon>
        <taxon>Sphingobacterium</taxon>
    </lineage>
</organism>
<evidence type="ECO:0000313" key="1">
    <source>
        <dbReference type="EMBL" id="MBE8714784.1"/>
    </source>
</evidence>
<keyword evidence="2" id="KW-1185">Reference proteome</keyword>
<dbReference type="AlphaFoldDB" id="A0A928V275"/>